<accession>A0ACC0VM19</accession>
<evidence type="ECO:0000313" key="1">
    <source>
        <dbReference type="EMBL" id="KAI9906826.1"/>
    </source>
</evidence>
<dbReference type="EMBL" id="CM047587">
    <property type="protein sequence ID" value="KAI9906826.1"/>
    <property type="molecule type" value="Genomic_DNA"/>
</dbReference>
<evidence type="ECO:0000313" key="2">
    <source>
        <dbReference type="Proteomes" id="UP001163321"/>
    </source>
</evidence>
<keyword evidence="2" id="KW-1185">Reference proteome</keyword>
<proteinExistence type="predicted"/>
<dbReference type="Proteomes" id="UP001163321">
    <property type="component" value="Chromosome 8"/>
</dbReference>
<name>A0ACC0VM19_9STRA</name>
<comment type="caution">
    <text evidence="1">The sequence shown here is derived from an EMBL/GenBank/DDBJ whole genome shotgun (WGS) entry which is preliminary data.</text>
</comment>
<gene>
    <name evidence="1" type="ORF">PsorP6_003104</name>
</gene>
<sequence>MGGKRKRLEGAGSQQRAWNKTTNESCSMEINKRLKRSTRKEGKDDVTLPSKQTTAAKVTVVANSNWMARKRKIQQMDQRPHPCRKLERKRDLDVNALKQRLKQEKEATRRKAKTAEWVDNSRIIAMDCEMVGVGLSGKNSVLARCSIVDYDGNVLYDKFVRPVEKVTDFRTHVSGIQSRTLRTAIPFAQCIQDVGKLMKDKIIVGHALKNDFQALMFTAPRHLIRDTAYYRPYMRRKQNGTKLYPKSLKNLVQEVLGKQIQTGTHDSVEDARAALELYKHEQFAWEKYLHTSRSKSLLVGLAPSLPIHDDMPMPLSSTAVRHLDSDDDAMRCRKRGLTIPDSHELAIMEYGE</sequence>
<organism evidence="1 2">
    <name type="scientific">Peronosclerospora sorghi</name>
    <dbReference type="NCBI Taxonomy" id="230839"/>
    <lineage>
        <taxon>Eukaryota</taxon>
        <taxon>Sar</taxon>
        <taxon>Stramenopiles</taxon>
        <taxon>Oomycota</taxon>
        <taxon>Peronosporomycetes</taxon>
        <taxon>Peronosporales</taxon>
        <taxon>Peronosporaceae</taxon>
        <taxon>Peronosclerospora</taxon>
    </lineage>
</organism>
<reference evidence="1 2" key="1">
    <citation type="journal article" date="2022" name="bioRxiv">
        <title>The genome of the oomycete Peronosclerospora sorghi, a cosmopolitan pathogen of maize and sorghum, is inflated with dispersed pseudogenes.</title>
        <authorList>
            <person name="Fletcher K."/>
            <person name="Martin F."/>
            <person name="Isakeit T."/>
            <person name="Cavanaugh K."/>
            <person name="Magill C."/>
            <person name="Michelmore R."/>
        </authorList>
    </citation>
    <scope>NUCLEOTIDE SEQUENCE [LARGE SCALE GENOMIC DNA]</scope>
    <source>
        <strain evidence="1">P6</strain>
    </source>
</reference>
<protein>
    <submittedName>
        <fullName evidence="1">Uncharacterized protein</fullName>
    </submittedName>
</protein>